<dbReference type="PANTHER" id="PTHR42755:SF1">
    <property type="entry name" value="3-DEOXY-D-MANNO-OCTULOSONIC ACID TRANSFERASE, MITOCHONDRIAL-RELATED"/>
    <property type="match status" value="1"/>
</dbReference>
<evidence type="ECO:0000259" key="8">
    <source>
        <dbReference type="Pfam" id="PF04413"/>
    </source>
</evidence>
<comment type="similarity">
    <text evidence="7">Belongs to the glycosyltransferase group 1 family.</text>
</comment>
<sequence length="393" mass="42731">MPTHSRLERLGFVPETGGRPCLWLHAASFGEVVTATPLIRALLDDFPAHALVVTTMTRTGAERVQAIFGDRVRHHFLPLDYPLATRRFVARLDPQLAIVAETELWPNLLAACRRRRVPVVIVNGRLGASTYRFYRRFAALSRGMLTSIAWIGAKSPEDAERFTALGASAGRVTVTGALKFDLALDEGLADASETLRLSWGKRFVWIAGSTHAGEDEQVLAAHAQLRHHDPTALLILVPRHPQRFEAVETLCRERGESVVRFSENPSVNSAATVLLGDTMGDLMRLYGCADVAFVGGSLVPIGGHNLLEPAALGVPVVSGPHLESLREIAESLAEHQARLEVADADALAQVLIALHDDNERRLGLGAAGRAVVAANRGALARTRERIARVMHQK</sequence>
<evidence type="ECO:0000256" key="3">
    <source>
        <dbReference type="ARBA" id="ARBA00019077"/>
    </source>
</evidence>
<dbReference type="Gene3D" id="3.40.50.2000">
    <property type="entry name" value="Glycogen Phosphorylase B"/>
    <property type="match status" value="1"/>
</dbReference>
<dbReference type="Pfam" id="PF04413">
    <property type="entry name" value="Glycos_transf_N"/>
    <property type="match status" value="1"/>
</dbReference>
<evidence type="ECO:0000256" key="7">
    <source>
        <dbReference type="RuleBase" id="RU365103"/>
    </source>
</evidence>
<evidence type="ECO:0000256" key="4">
    <source>
        <dbReference type="ARBA" id="ARBA00022679"/>
    </source>
</evidence>
<keyword evidence="4 7" id="KW-0808">Transferase</keyword>
<dbReference type="InterPro" id="IPR007507">
    <property type="entry name" value="Glycos_transf_N"/>
</dbReference>
<dbReference type="EMBL" id="BMZI01000002">
    <property type="protein sequence ID" value="GHB14445.1"/>
    <property type="molecule type" value="Genomic_DNA"/>
</dbReference>
<evidence type="ECO:0000256" key="2">
    <source>
        <dbReference type="ARBA" id="ARBA00012621"/>
    </source>
</evidence>
<keyword evidence="7" id="KW-0472">Membrane</keyword>
<evidence type="ECO:0000313" key="9">
    <source>
        <dbReference type="EMBL" id="GHB14445.1"/>
    </source>
</evidence>
<dbReference type="Proteomes" id="UP000646745">
    <property type="component" value="Unassembled WGS sequence"/>
</dbReference>
<dbReference type="GO" id="GO:0016740">
    <property type="term" value="F:transferase activity"/>
    <property type="evidence" value="ECO:0007669"/>
    <property type="project" value="UniProtKB-KW"/>
</dbReference>
<evidence type="ECO:0000256" key="6">
    <source>
        <dbReference type="ARBA" id="ARBA00049183"/>
    </source>
</evidence>
<evidence type="ECO:0000313" key="10">
    <source>
        <dbReference type="Proteomes" id="UP000646745"/>
    </source>
</evidence>
<keyword evidence="7" id="KW-0448">Lipopolysaccharide biosynthesis</keyword>
<proteinExistence type="inferred from homology"/>
<name>A0ABQ3DSJ5_9GAMM</name>
<comment type="subcellular location">
    <subcellularLocation>
        <location evidence="7">Cell membrane</location>
    </subcellularLocation>
</comment>
<reference evidence="10" key="1">
    <citation type="journal article" date="2019" name="Int. J. Syst. Evol. Microbiol.">
        <title>The Global Catalogue of Microorganisms (GCM) 10K type strain sequencing project: providing services to taxonomists for standard genome sequencing and annotation.</title>
        <authorList>
            <consortium name="The Broad Institute Genomics Platform"/>
            <consortium name="The Broad Institute Genome Sequencing Center for Infectious Disease"/>
            <person name="Wu L."/>
            <person name="Ma J."/>
        </authorList>
    </citation>
    <scope>NUCLEOTIDE SEQUENCE [LARGE SCALE GENOMIC DNA]</scope>
    <source>
        <strain evidence="10">KCTC 32998</strain>
    </source>
</reference>
<dbReference type="PANTHER" id="PTHR42755">
    <property type="entry name" value="3-DEOXY-MANNO-OCTULOSONATE CYTIDYLYLTRANSFERASE"/>
    <property type="match status" value="1"/>
</dbReference>
<comment type="pathway">
    <text evidence="1 7">Bacterial outer membrane biogenesis; LPS core biosynthesis.</text>
</comment>
<dbReference type="Gene3D" id="3.40.50.11720">
    <property type="entry name" value="3-Deoxy-D-manno-octulosonic-acid transferase, N-terminal domain"/>
    <property type="match status" value="1"/>
</dbReference>
<protein>
    <recommendedName>
        <fullName evidence="3 7">3-deoxy-D-manno-octulosonic acid transferase</fullName>
        <shortName evidence="7">Kdo transferase</shortName>
        <ecNumber evidence="2 7">2.4.99.12</ecNumber>
    </recommendedName>
    <alternativeName>
        <fullName evidence="5 7">Lipid IV(A) 3-deoxy-D-manno-octulosonic acid transferase</fullName>
    </alternativeName>
</protein>
<organism evidence="9 10">
    <name type="scientific">Salinicola rhizosphaerae</name>
    <dbReference type="NCBI Taxonomy" id="1443141"/>
    <lineage>
        <taxon>Bacteria</taxon>
        <taxon>Pseudomonadati</taxon>
        <taxon>Pseudomonadota</taxon>
        <taxon>Gammaproteobacteria</taxon>
        <taxon>Oceanospirillales</taxon>
        <taxon>Halomonadaceae</taxon>
        <taxon>Salinicola</taxon>
    </lineage>
</organism>
<comment type="caution">
    <text evidence="9">The sequence shown here is derived from an EMBL/GenBank/DDBJ whole genome shotgun (WGS) entry which is preliminary data.</text>
</comment>
<evidence type="ECO:0000256" key="5">
    <source>
        <dbReference type="ARBA" id="ARBA00031445"/>
    </source>
</evidence>
<dbReference type="NCBIfam" id="NF004388">
    <property type="entry name" value="PRK05749.1-4"/>
    <property type="match status" value="1"/>
</dbReference>
<dbReference type="InterPro" id="IPR039901">
    <property type="entry name" value="Kdotransferase"/>
</dbReference>
<comment type="function">
    <text evidence="7">Involved in lipopolysaccharide (LPS) biosynthesis. Catalyzes the transfer of 3-deoxy-D-manno-octulosonate (Kdo) residue(s) from CMP-Kdo to lipid IV(A), the tetraacyldisaccharide-1,4'-bisphosphate precursor of lipid A.</text>
</comment>
<feature type="domain" description="3-deoxy-D-manno-octulosonic-acid transferase N-terminal" evidence="8">
    <location>
        <begin position="7"/>
        <end position="181"/>
    </location>
</feature>
<keyword evidence="10" id="KW-1185">Reference proteome</keyword>
<gene>
    <name evidence="9" type="primary">waaA</name>
    <name evidence="9" type="ORF">GCM10009038_11040</name>
</gene>
<comment type="catalytic activity">
    <reaction evidence="6 7">
        <text>lipid IVA (E. coli) + CMP-3-deoxy-beta-D-manno-octulosonate = alpha-Kdo-(2-&gt;6)-lipid IVA (E. coli) + CMP + H(+)</text>
        <dbReference type="Rhea" id="RHEA:28066"/>
        <dbReference type="ChEBI" id="CHEBI:15378"/>
        <dbReference type="ChEBI" id="CHEBI:58603"/>
        <dbReference type="ChEBI" id="CHEBI:60364"/>
        <dbReference type="ChEBI" id="CHEBI:60377"/>
        <dbReference type="ChEBI" id="CHEBI:85987"/>
        <dbReference type="EC" id="2.4.99.12"/>
    </reaction>
</comment>
<keyword evidence="7" id="KW-1003">Cell membrane</keyword>
<dbReference type="SUPFAM" id="SSF53756">
    <property type="entry name" value="UDP-Glycosyltransferase/glycogen phosphorylase"/>
    <property type="match status" value="1"/>
</dbReference>
<dbReference type="InterPro" id="IPR038107">
    <property type="entry name" value="Glycos_transf_N_sf"/>
</dbReference>
<dbReference type="EC" id="2.4.99.12" evidence="2 7"/>
<evidence type="ECO:0000256" key="1">
    <source>
        <dbReference type="ARBA" id="ARBA00004713"/>
    </source>
</evidence>
<accession>A0ABQ3DSJ5</accession>